<evidence type="ECO:0000256" key="2">
    <source>
        <dbReference type="ARBA" id="ARBA00007401"/>
    </source>
</evidence>
<keyword evidence="4" id="KW-0378">Hydrolase</keyword>
<dbReference type="InterPro" id="IPR006102">
    <property type="entry name" value="Ig-like_GH2"/>
</dbReference>
<evidence type="ECO:0000256" key="4">
    <source>
        <dbReference type="ARBA" id="ARBA00022801"/>
    </source>
</evidence>
<dbReference type="SUPFAM" id="SSF49785">
    <property type="entry name" value="Galactose-binding domain-like"/>
    <property type="match status" value="1"/>
</dbReference>
<dbReference type="Proteomes" id="UP000435649">
    <property type="component" value="Unassembled WGS sequence"/>
</dbReference>
<evidence type="ECO:0000259" key="7">
    <source>
        <dbReference type="Pfam" id="PF22666"/>
    </source>
</evidence>
<dbReference type="Gene3D" id="2.60.120.260">
    <property type="entry name" value="Galactose-binding domain-like"/>
    <property type="match status" value="1"/>
</dbReference>
<dbReference type="Pfam" id="PF22666">
    <property type="entry name" value="Glyco_hydro_2_N2"/>
    <property type="match status" value="1"/>
</dbReference>
<comment type="similarity">
    <text evidence="2">Belongs to the glycosyl hydrolase 2 family.</text>
</comment>
<dbReference type="InterPro" id="IPR008979">
    <property type="entry name" value="Galactose-bd-like_sf"/>
</dbReference>
<comment type="catalytic activity">
    <reaction evidence="1">
        <text>Hydrolysis of terminal, non-reducing beta-D-mannose residues in beta-D-mannosides.</text>
        <dbReference type="EC" id="3.2.1.25"/>
    </reaction>
</comment>
<dbReference type="Pfam" id="PF00703">
    <property type="entry name" value="Glyco_hydro_2"/>
    <property type="match status" value="1"/>
</dbReference>
<dbReference type="Gene3D" id="2.60.40.10">
    <property type="entry name" value="Immunoglobulins"/>
    <property type="match status" value="1"/>
</dbReference>
<dbReference type="EMBL" id="VUNS01000024">
    <property type="protein sequence ID" value="MST98813.1"/>
    <property type="molecule type" value="Genomic_DNA"/>
</dbReference>
<dbReference type="Gene3D" id="3.20.20.80">
    <property type="entry name" value="Glycosidases"/>
    <property type="match status" value="1"/>
</dbReference>
<dbReference type="GO" id="GO:0006516">
    <property type="term" value="P:glycoprotein catabolic process"/>
    <property type="evidence" value="ECO:0007669"/>
    <property type="project" value="TreeGrafter"/>
</dbReference>
<proteinExistence type="inferred from homology"/>
<dbReference type="SUPFAM" id="SSF49303">
    <property type="entry name" value="beta-Galactosidase/glucuronidase domain"/>
    <property type="match status" value="1"/>
</dbReference>
<evidence type="ECO:0000259" key="6">
    <source>
        <dbReference type="Pfam" id="PF00703"/>
    </source>
</evidence>
<dbReference type="RefSeq" id="WP_154419804.1">
    <property type="nucleotide sequence ID" value="NZ_VUNS01000024.1"/>
</dbReference>
<dbReference type="GO" id="GO:0004567">
    <property type="term" value="F:beta-mannosidase activity"/>
    <property type="evidence" value="ECO:0007669"/>
    <property type="project" value="UniProtKB-EC"/>
</dbReference>
<reference evidence="8 9" key="1">
    <citation type="submission" date="2019-08" db="EMBL/GenBank/DDBJ databases">
        <title>In-depth cultivation of the pig gut microbiome towards novel bacterial diversity and tailored functional studies.</title>
        <authorList>
            <person name="Wylensek D."/>
            <person name="Hitch T.C.A."/>
            <person name="Clavel T."/>
        </authorList>
    </citation>
    <scope>NUCLEOTIDE SEQUENCE [LARGE SCALE GENOMIC DNA]</scope>
    <source>
        <strain evidence="8 9">BBE-744-WT-12</strain>
    </source>
</reference>
<evidence type="ECO:0000256" key="3">
    <source>
        <dbReference type="ARBA" id="ARBA00012754"/>
    </source>
</evidence>
<feature type="domain" description="Glycoside hydrolase family 2 immunoglobulin-like beta-sandwich" evidence="6">
    <location>
        <begin position="261"/>
        <end position="306"/>
    </location>
</feature>
<name>A0A844G6P5_9BACT</name>
<feature type="domain" description="Beta-mannosidase-like galactose-binding" evidence="7">
    <location>
        <begin position="35"/>
        <end position="189"/>
    </location>
</feature>
<dbReference type="InterPro" id="IPR050887">
    <property type="entry name" value="Beta-mannosidase_GH2"/>
</dbReference>
<dbReference type="EC" id="3.2.1.25" evidence="3"/>
<evidence type="ECO:0000256" key="1">
    <source>
        <dbReference type="ARBA" id="ARBA00000829"/>
    </source>
</evidence>
<dbReference type="PANTHER" id="PTHR43730:SF1">
    <property type="entry name" value="BETA-MANNOSIDASE"/>
    <property type="match status" value="1"/>
</dbReference>
<accession>A0A844G6P5</accession>
<keyword evidence="9" id="KW-1185">Reference proteome</keyword>
<dbReference type="InterPro" id="IPR013783">
    <property type="entry name" value="Ig-like_fold"/>
</dbReference>
<protein>
    <recommendedName>
        <fullName evidence="3">beta-mannosidase</fullName>
        <ecNumber evidence="3">3.2.1.25</ecNumber>
    </recommendedName>
</protein>
<evidence type="ECO:0000256" key="5">
    <source>
        <dbReference type="ARBA" id="ARBA00023295"/>
    </source>
</evidence>
<comment type="caution">
    <text evidence="8">The sequence shown here is derived from an EMBL/GenBank/DDBJ whole genome shotgun (WGS) entry which is preliminary data.</text>
</comment>
<dbReference type="InterPro" id="IPR017853">
    <property type="entry name" value="GH"/>
</dbReference>
<dbReference type="GO" id="GO:0005975">
    <property type="term" value="P:carbohydrate metabolic process"/>
    <property type="evidence" value="ECO:0007669"/>
    <property type="project" value="InterPro"/>
</dbReference>
<evidence type="ECO:0000313" key="8">
    <source>
        <dbReference type="EMBL" id="MST98813.1"/>
    </source>
</evidence>
<evidence type="ECO:0000313" key="9">
    <source>
        <dbReference type="Proteomes" id="UP000435649"/>
    </source>
</evidence>
<gene>
    <name evidence="8" type="ORF">FYJ85_17390</name>
</gene>
<organism evidence="8 9">
    <name type="scientific">Victivallis lenta</name>
    <dbReference type="NCBI Taxonomy" id="2606640"/>
    <lineage>
        <taxon>Bacteria</taxon>
        <taxon>Pseudomonadati</taxon>
        <taxon>Lentisphaerota</taxon>
        <taxon>Lentisphaeria</taxon>
        <taxon>Victivallales</taxon>
        <taxon>Victivallaceae</taxon>
        <taxon>Victivallis</taxon>
    </lineage>
</organism>
<dbReference type="InterPro" id="IPR054593">
    <property type="entry name" value="Beta-mannosidase-like_N2"/>
</dbReference>
<dbReference type="PANTHER" id="PTHR43730">
    <property type="entry name" value="BETA-MANNOSIDASE"/>
    <property type="match status" value="1"/>
</dbReference>
<sequence>MFSENISLNGSWKLYGRPEVIGRAPGIFHDGPIQIADAAVPGNIELELCRAGMTPEPFFGRNSNAYHAYEGFEWCFEREFTLEDAEGNFELELAGIDCYGTVFINGEKVGNSHNALIPAVFDPSKFLTKGCNTISVHIASPINVFRSEPLVPMAVNICPFGLEQTRMRKPAHSWGWDIAPRLPLGGIFRDVTLRKLKPVRIVDWATVMCDANESEANLRFFCKFETDRHDFAGLIVETEGVCGDSRWFVQQRPWSSQQALCIRVENPVLWWPKHYGEPKLYHASITIRDETSGNVLDRVKFMYGIRSIALEYKPVATYHPEPDFQFIVNGVPIRTWGMNHVPCDALHSRDRERMPQILKLAKEANLNMLRIWGGGIPEDEMFYDFCDREGILIWHDFMYGCALYPDDDAFLKEAEHEAIEILRVRRHHACIALWAGDNECDSATYFMRSRYRDPAHNKLTREILPQVCERYAPGAVYLPSSPYISEECQKKGRESGVRDASLMAPEQHLWGSHEYFKNDFYKATTSFVSETGYHACPNVSALKKFLPAEKLWPWDNDDWYHHACNPFMPNMDYNYRIQIIPDQIAEFFGEIPDGLEAFALASQICQAEANQYFLERARASRKYSGMLIWNLIDCWPHFSDSVVDYYYGKKLSYYYCKRHMNDFLIMAGDAADWHWAITMCNDSNRTRRGVYTIRAYQGEVLVSGEFTAAPGEIRQLTRIRCLATDQQLLLIEWEFDDGTRGGNHKVTGTPRYDFRKFRDEWLPAIAALDNGFNAAEIGR</sequence>
<dbReference type="InterPro" id="IPR036156">
    <property type="entry name" value="Beta-gal/glucu_dom_sf"/>
</dbReference>
<dbReference type="AlphaFoldDB" id="A0A844G6P5"/>
<dbReference type="SUPFAM" id="SSF51445">
    <property type="entry name" value="(Trans)glycosidases"/>
    <property type="match status" value="1"/>
</dbReference>
<keyword evidence="5" id="KW-0326">Glycosidase</keyword>